<name>A0A445CGW5_ARAHY</name>
<dbReference type="InterPro" id="IPR004332">
    <property type="entry name" value="Transposase_MuDR"/>
</dbReference>
<dbReference type="Pfam" id="PF03108">
    <property type="entry name" value="DBD_Tnp_Mut"/>
    <property type="match status" value="1"/>
</dbReference>
<evidence type="ECO:0000313" key="3">
    <source>
        <dbReference type="Proteomes" id="UP000289738"/>
    </source>
</evidence>
<keyword evidence="3" id="KW-1185">Reference proteome</keyword>
<dbReference type="AlphaFoldDB" id="A0A445CGW5"/>
<sequence>MLLIIPYTLSFEELKGVICEKIDPHLSKRVSCILYRYPLSVFGEFVQFQTKYITDEASMHEMFSIYIENRHRMSCIELYIKFEQLEADQNIELEDYDSDSEKEFESHYEIVSLGEEEDEADDTMNADVAEVTNVLENQQPFQEPSFMRSLDLEAMHAPEFPQYMNAAELPVVMDGEFTVGMEFSSREAVIKAMKDYTIRRGVDYRVYESVPTTFYAKCTQYGAGCDWLTRVTKMQKNYCWKIRRYNGSHTCTRSNISQDHSKIDSKTVAEAIKPLVEVDPYIKLHANQRAAGNIQVSCFDKENEVFEVREMPSGIEYAVDYADNVATVVNSKLTEFPVDMYLLVLQISGWNGRCTFMTFTKWTKFEGYTRPGSDHWEIQQHGHLIMDLDSLVIRS</sequence>
<evidence type="ECO:0000313" key="2">
    <source>
        <dbReference type="EMBL" id="RYR50148.1"/>
    </source>
</evidence>
<dbReference type="Proteomes" id="UP000289738">
    <property type="component" value="Chromosome A07"/>
</dbReference>
<accession>A0A445CGW5</accession>
<feature type="domain" description="Transposase MuDR plant" evidence="1">
    <location>
        <begin position="177"/>
        <end position="236"/>
    </location>
</feature>
<comment type="caution">
    <text evidence="2">The sequence shown here is derived from an EMBL/GenBank/DDBJ whole genome shotgun (WGS) entry which is preliminary data.</text>
</comment>
<gene>
    <name evidence="2" type="ORF">Ahy_A07g036730</name>
</gene>
<dbReference type="EMBL" id="SDMP01000007">
    <property type="protein sequence ID" value="RYR50148.1"/>
    <property type="molecule type" value="Genomic_DNA"/>
</dbReference>
<organism evidence="2 3">
    <name type="scientific">Arachis hypogaea</name>
    <name type="common">Peanut</name>
    <dbReference type="NCBI Taxonomy" id="3818"/>
    <lineage>
        <taxon>Eukaryota</taxon>
        <taxon>Viridiplantae</taxon>
        <taxon>Streptophyta</taxon>
        <taxon>Embryophyta</taxon>
        <taxon>Tracheophyta</taxon>
        <taxon>Spermatophyta</taxon>
        <taxon>Magnoliopsida</taxon>
        <taxon>eudicotyledons</taxon>
        <taxon>Gunneridae</taxon>
        <taxon>Pentapetalae</taxon>
        <taxon>rosids</taxon>
        <taxon>fabids</taxon>
        <taxon>Fabales</taxon>
        <taxon>Fabaceae</taxon>
        <taxon>Papilionoideae</taxon>
        <taxon>50 kb inversion clade</taxon>
        <taxon>dalbergioids sensu lato</taxon>
        <taxon>Dalbergieae</taxon>
        <taxon>Pterocarpus clade</taxon>
        <taxon>Arachis</taxon>
    </lineage>
</organism>
<protein>
    <recommendedName>
        <fullName evidence="1">Transposase MuDR plant domain-containing protein</fullName>
    </recommendedName>
</protein>
<reference evidence="2 3" key="1">
    <citation type="submission" date="2019-01" db="EMBL/GenBank/DDBJ databases">
        <title>Sequencing of cultivated peanut Arachis hypogaea provides insights into genome evolution and oil improvement.</title>
        <authorList>
            <person name="Chen X."/>
        </authorList>
    </citation>
    <scope>NUCLEOTIDE SEQUENCE [LARGE SCALE GENOMIC DNA]</scope>
    <source>
        <strain evidence="3">cv. Fuhuasheng</strain>
        <tissue evidence="2">Leaves</tissue>
    </source>
</reference>
<evidence type="ECO:0000259" key="1">
    <source>
        <dbReference type="Pfam" id="PF03108"/>
    </source>
</evidence>
<proteinExistence type="predicted"/>